<dbReference type="InterPro" id="IPR057666">
    <property type="entry name" value="DrpA_SLOG"/>
</dbReference>
<dbReference type="EMBL" id="JBBMFT010000003">
    <property type="protein sequence ID" value="MEQ2456136.1"/>
    <property type="molecule type" value="Genomic_DNA"/>
</dbReference>
<proteinExistence type="inferred from homology"/>
<reference evidence="5 6" key="1">
    <citation type="submission" date="2024-03" db="EMBL/GenBank/DDBJ databases">
        <title>Human intestinal bacterial collection.</title>
        <authorList>
            <person name="Pauvert C."/>
            <person name="Hitch T.C.A."/>
            <person name="Clavel T."/>
        </authorList>
    </citation>
    <scope>NUCLEOTIDE SEQUENCE [LARGE SCALE GENOMIC DNA]</scope>
    <source>
        <strain evidence="5 6">CLA-AP-H34</strain>
    </source>
</reference>
<dbReference type="SUPFAM" id="SSF102405">
    <property type="entry name" value="MCP/YpsA-like"/>
    <property type="match status" value="1"/>
</dbReference>
<comment type="similarity">
    <text evidence="1">Belongs to the DprA/Smf family.</text>
</comment>
<evidence type="ECO:0000313" key="6">
    <source>
        <dbReference type="Proteomes" id="UP001440599"/>
    </source>
</evidence>
<accession>A0ABV1ENG2</accession>
<gene>
    <name evidence="5" type="primary">dprA</name>
    <name evidence="5" type="ORF">WMO45_06330</name>
</gene>
<dbReference type="InterPro" id="IPR041614">
    <property type="entry name" value="DprA_WH"/>
</dbReference>
<dbReference type="RefSeq" id="WP_349139717.1">
    <property type="nucleotide sequence ID" value="NZ_JBBMFT010000003.1"/>
</dbReference>
<sequence>MSGLNELLWLTTREGMRPETATALLNAFGTAEAVYFADPAEYDSLPLSQTLKRSLQDKSLEGVRRILECCDRKGIWIMTYRDGAYPERLQQLKDYPLVLYGLGRRLRFDEELAIGMVGARKCTPYGLSMAGRLGLELARSGAVVISGLAQGIDGASLRAALKGGGTVASVLACGVDVVYPRCNRDLYEDVAASGVLLSESPPGTPPDGWRFPIRNRIISGLSVGVVAVEGEEHSGTLTTARRALDQDREVFAVPGPADAPMSAGTNALIARGEAKLVRCAGDILVEYMSRFPHKFRPVQPLSEAAVNQRLEKGQPPAAPENPVAASEEPEPVLPVRPVGEWEGLGDEQREIFRLTQVQPMTADELVGETEIPARRVNTALTLLQAQGYLNELPGRRFTAAVRFEQRE</sequence>
<evidence type="ECO:0000259" key="4">
    <source>
        <dbReference type="Pfam" id="PF17782"/>
    </source>
</evidence>
<dbReference type="Pfam" id="PF17782">
    <property type="entry name" value="WHD_DprA"/>
    <property type="match status" value="1"/>
</dbReference>
<dbReference type="Proteomes" id="UP001440599">
    <property type="component" value="Unassembled WGS sequence"/>
</dbReference>
<dbReference type="Pfam" id="PF02481">
    <property type="entry name" value="DNA_processg_A"/>
    <property type="match status" value="1"/>
</dbReference>
<evidence type="ECO:0000259" key="3">
    <source>
        <dbReference type="Pfam" id="PF02481"/>
    </source>
</evidence>
<dbReference type="Gene3D" id="1.10.10.10">
    <property type="entry name" value="Winged helix-like DNA-binding domain superfamily/Winged helix DNA-binding domain"/>
    <property type="match status" value="1"/>
</dbReference>
<dbReference type="InterPro" id="IPR036388">
    <property type="entry name" value="WH-like_DNA-bd_sf"/>
</dbReference>
<comment type="caution">
    <text evidence="5">The sequence shown here is derived from an EMBL/GenBank/DDBJ whole genome shotgun (WGS) entry which is preliminary data.</text>
</comment>
<protein>
    <submittedName>
        <fullName evidence="5">DNA-processing protein DprA</fullName>
    </submittedName>
</protein>
<evidence type="ECO:0000256" key="2">
    <source>
        <dbReference type="SAM" id="MobiDB-lite"/>
    </source>
</evidence>
<organism evidence="5 6">
    <name type="scientific">Flavonifractor hominis</name>
    <dbReference type="NCBI Taxonomy" id="3133178"/>
    <lineage>
        <taxon>Bacteria</taxon>
        <taxon>Bacillati</taxon>
        <taxon>Bacillota</taxon>
        <taxon>Clostridia</taxon>
        <taxon>Eubacteriales</taxon>
        <taxon>Oscillospiraceae</taxon>
        <taxon>Flavonifractor</taxon>
    </lineage>
</organism>
<evidence type="ECO:0000313" key="5">
    <source>
        <dbReference type="EMBL" id="MEQ2456136.1"/>
    </source>
</evidence>
<dbReference type="NCBIfam" id="TIGR00732">
    <property type="entry name" value="dprA"/>
    <property type="match status" value="1"/>
</dbReference>
<dbReference type="PANTHER" id="PTHR43022:SF1">
    <property type="entry name" value="PROTEIN SMF"/>
    <property type="match status" value="1"/>
</dbReference>
<feature type="region of interest" description="Disordered" evidence="2">
    <location>
        <begin position="310"/>
        <end position="330"/>
    </location>
</feature>
<name>A0ABV1ENG2_9FIRM</name>
<dbReference type="InterPro" id="IPR003488">
    <property type="entry name" value="DprA"/>
</dbReference>
<feature type="domain" description="Smf/DprA SLOG" evidence="3">
    <location>
        <begin position="77"/>
        <end position="286"/>
    </location>
</feature>
<feature type="domain" description="DprA winged helix" evidence="4">
    <location>
        <begin position="344"/>
        <end position="394"/>
    </location>
</feature>
<keyword evidence="6" id="KW-1185">Reference proteome</keyword>
<evidence type="ECO:0000256" key="1">
    <source>
        <dbReference type="ARBA" id="ARBA00006525"/>
    </source>
</evidence>
<dbReference type="PANTHER" id="PTHR43022">
    <property type="entry name" value="PROTEIN SMF"/>
    <property type="match status" value="1"/>
</dbReference>
<dbReference type="Gene3D" id="3.40.50.450">
    <property type="match status" value="1"/>
</dbReference>